<feature type="region of interest" description="Disordered" evidence="1">
    <location>
        <begin position="1"/>
        <end position="23"/>
    </location>
</feature>
<feature type="transmembrane region" description="Helical" evidence="2">
    <location>
        <begin position="40"/>
        <end position="58"/>
    </location>
</feature>
<comment type="caution">
    <text evidence="3">The sequence shown here is derived from an EMBL/GenBank/DDBJ whole genome shotgun (WGS) entry which is preliminary data.</text>
</comment>
<feature type="transmembrane region" description="Helical" evidence="2">
    <location>
        <begin position="208"/>
        <end position="227"/>
    </location>
</feature>
<feature type="transmembrane region" description="Helical" evidence="2">
    <location>
        <begin position="100"/>
        <end position="120"/>
    </location>
</feature>
<evidence type="ECO:0000313" key="3">
    <source>
        <dbReference type="EMBL" id="MFA1554886.1"/>
    </source>
</evidence>
<accession>A0ABV4QWB5</accession>
<feature type="transmembrane region" description="Helical" evidence="2">
    <location>
        <begin position="147"/>
        <end position="174"/>
    </location>
</feature>
<keyword evidence="2" id="KW-0472">Membrane</keyword>
<sequence>MTTTSTREHPSNKETRPRSAAGATAGTRTLLRFLLRRERFALPWWLLGIVFLFGYQSVGSQSLYDTPQDLANLRRTMGGNAAVVAMSGPTELIESIGGEVLFEILAFVAIVVALMNMFLVGRHTRTEEETGRAELIRSARIGRRAPVAAALYLALLVNVIVGVLLFVTGLATGLPADGSLLVGAAMTAYGLLFAALTAAAVQVFEGVRAAYGIVTATLGAAFVLRAIGDVGDGTLSWASPIGWAQRTFPYSQNRWWPLLFPLLAAAVLAAVAFALLERRDFAAGLLPARAGRAAASRTLGTPAGLAWRLQRWMLVAWAAGVLLMGLAFGSMVETMEEFAADNPEIADVLGGGANIIDSFLALAFVINGLLAAAFGVISTLRLRAEETSGRAEPVFATGVSRWSWLFGNLTVPLGGTAVMMVATGLGTGLGYALAVSDFGEVPRMTAMALAYLPAVWLFVGLAVLCLGWLPRIAAVAAWVLVGYSTFMAMFADAVELPGWTAKVSPLENAPQVPMDAFTAAPVLVLAAVAVALLAGGYLGLRRRDLGY</sequence>
<reference evidence="3 4" key="1">
    <citation type="submission" date="2023-11" db="EMBL/GenBank/DDBJ databases">
        <title>Actinomadura monticuli sp. nov., isolated from volcanic ash.</title>
        <authorList>
            <person name="Lee S.D."/>
            <person name="Yang H."/>
            <person name="Kim I.S."/>
        </authorList>
    </citation>
    <scope>NUCLEOTIDE SEQUENCE [LARGE SCALE GENOMIC DNA]</scope>
    <source>
        <strain evidence="3 4">DSM 45346</strain>
    </source>
</reference>
<dbReference type="EMBL" id="JAXCEH010000007">
    <property type="protein sequence ID" value="MFA1554886.1"/>
    <property type="molecule type" value="Genomic_DNA"/>
</dbReference>
<feature type="transmembrane region" description="Helical" evidence="2">
    <location>
        <begin position="446"/>
        <end position="469"/>
    </location>
</feature>
<feature type="transmembrane region" description="Helical" evidence="2">
    <location>
        <begin position="359"/>
        <end position="380"/>
    </location>
</feature>
<feature type="transmembrane region" description="Helical" evidence="2">
    <location>
        <begin position="476"/>
        <end position="496"/>
    </location>
</feature>
<keyword evidence="4" id="KW-1185">Reference proteome</keyword>
<dbReference type="Proteomes" id="UP001569904">
    <property type="component" value="Unassembled WGS sequence"/>
</dbReference>
<dbReference type="RefSeq" id="WP_371941522.1">
    <property type="nucleotide sequence ID" value="NZ_JAXCEH010000007.1"/>
</dbReference>
<keyword evidence="2" id="KW-1133">Transmembrane helix</keyword>
<feature type="compositionally biased region" description="Basic and acidic residues" evidence="1">
    <location>
        <begin position="1"/>
        <end position="17"/>
    </location>
</feature>
<feature type="transmembrane region" description="Helical" evidence="2">
    <location>
        <begin position="312"/>
        <end position="332"/>
    </location>
</feature>
<name>A0ABV4QWB5_9ACTN</name>
<keyword evidence="2" id="KW-0812">Transmembrane</keyword>
<organism evidence="3 4">
    <name type="scientific">Actinomadura chokoriensis</name>
    <dbReference type="NCBI Taxonomy" id="454156"/>
    <lineage>
        <taxon>Bacteria</taxon>
        <taxon>Bacillati</taxon>
        <taxon>Actinomycetota</taxon>
        <taxon>Actinomycetes</taxon>
        <taxon>Streptosporangiales</taxon>
        <taxon>Thermomonosporaceae</taxon>
        <taxon>Actinomadura</taxon>
    </lineage>
</organism>
<feature type="transmembrane region" description="Helical" evidence="2">
    <location>
        <begin position="411"/>
        <end position="434"/>
    </location>
</feature>
<protein>
    <submittedName>
        <fullName evidence="3">ABC transporter permease</fullName>
    </submittedName>
</protein>
<evidence type="ECO:0000313" key="4">
    <source>
        <dbReference type="Proteomes" id="UP001569904"/>
    </source>
</evidence>
<evidence type="ECO:0000256" key="2">
    <source>
        <dbReference type="SAM" id="Phobius"/>
    </source>
</evidence>
<evidence type="ECO:0000256" key="1">
    <source>
        <dbReference type="SAM" id="MobiDB-lite"/>
    </source>
</evidence>
<feature type="transmembrane region" description="Helical" evidence="2">
    <location>
        <begin position="255"/>
        <end position="276"/>
    </location>
</feature>
<gene>
    <name evidence="3" type="ORF">SM436_14450</name>
</gene>
<feature type="transmembrane region" description="Helical" evidence="2">
    <location>
        <begin position="516"/>
        <end position="540"/>
    </location>
</feature>
<feature type="transmembrane region" description="Helical" evidence="2">
    <location>
        <begin position="180"/>
        <end position="201"/>
    </location>
</feature>
<proteinExistence type="predicted"/>